<dbReference type="CDD" id="cd04598">
    <property type="entry name" value="CBS_pair_GGDEF_EAL"/>
    <property type="match status" value="1"/>
</dbReference>
<dbReference type="PANTHER" id="PTHR33121:SF76">
    <property type="entry name" value="SIGNALING PROTEIN"/>
    <property type="match status" value="1"/>
</dbReference>
<dbReference type="Proteomes" id="UP000256329">
    <property type="component" value="Unassembled WGS sequence"/>
</dbReference>
<evidence type="ECO:0000256" key="1">
    <source>
        <dbReference type="SAM" id="Coils"/>
    </source>
</evidence>
<protein>
    <submittedName>
        <fullName evidence="4">EAL domain-containing protein</fullName>
    </submittedName>
</protein>
<keyword evidence="5" id="KW-1185">Reference proteome</keyword>
<proteinExistence type="predicted"/>
<dbReference type="InterPro" id="IPR029787">
    <property type="entry name" value="Nucleotide_cyclase"/>
</dbReference>
<gene>
    <name evidence="4" type="ORF">DXX99_04950</name>
</gene>
<dbReference type="EMBL" id="QSLN01000004">
    <property type="protein sequence ID" value="RDV83648.1"/>
    <property type="molecule type" value="Genomic_DNA"/>
</dbReference>
<keyword evidence="1" id="KW-0175">Coiled coil</keyword>
<dbReference type="PANTHER" id="PTHR33121">
    <property type="entry name" value="CYCLIC DI-GMP PHOSPHODIESTERASE PDEF"/>
    <property type="match status" value="1"/>
</dbReference>
<dbReference type="InterPro" id="IPR001633">
    <property type="entry name" value="EAL_dom"/>
</dbReference>
<feature type="domain" description="GGDEF" evidence="3">
    <location>
        <begin position="602"/>
        <end position="756"/>
    </location>
</feature>
<dbReference type="InterPro" id="IPR000160">
    <property type="entry name" value="GGDEF_dom"/>
</dbReference>
<organism evidence="4 5">
    <name type="scientific">Ammonifex thiophilus</name>
    <dbReference type="NCBI Taxonomy" id="444093"/>
    <lineage>
        <taxon>Bacteria</taxon>
        <taxon>Bacillati</taxon>
        <taxon>Bacillota</taxon>
        <taxon>Clostridia</taxon>
        <taxon>Thermoanaerobacterales</taxon>
        <taxon>Thermoanaerobacteraceae</taxon>
        <taxon>Ammonifex</taxon>
    </lineage>
</organism>
<dbReference type="Pfam" id="PF00563">
    <property type="entry name" value="EAL"/>
    <property type="match status" value="1"/>
</dbReference>
<reference evidence="4 5" key="1">
    <citation type="submission" date="2018-08" db="EMBL/GenBank/DDBJ databases">
        <title>Form III RuBisCO-mediated autotrophy in Thermodesulfobium bacteria.</title>
        <authorList>
            <person name="Toshchakov S.V."/>
            <person name="Kublanov I.V."/>
            <person name="Frolov E."/>
            <person name="Bonch-Osmolovskaya E.A."/>
            <person name="Tourova T.P."/>
            <person name="Chernych N.A."/>
            <person name="Lebedinsky A.V."/>
        </authorList>
    </citation>
    <scope>NUCLEOTIDE SEQUENCE [LARGE SCALE GENOMIC DNA]</scope>
    <source>
        <strain evidence="4 5">SR</strain>
    </source>
</reference>
<accession>A0A3D8P3Y8</accession>
<dbReference type="CDD" id="cd01949">
    <property type="entry name" value="GGDEF"/>
    <property type="match status" value="1"/>
</dbReference>
<dbReference type="PROSITE" id="PS50887">
    <property type="entry name" value="GGDEF"/>
    <property type="match status" value="1"/>
</dbReference>
<dbReference type="Gene3D" id="3.20.20.450">
    <property type="entry name" value="EAL domain"/>
    <property type="match status" value="1"/>
</dbReference>
<dbReference type="SMART" id="SM00267">
    <property type="entry name" value="GGDEF"/>
    <property type="match status" value="1"/>
</dbReference>
<evidence type="ECO:0000259" key="3">
    <source>
        <dbReference type="PROSITE" id="PS50887"/>
    </source>
</evidence>
<name>A0A3D8P3Y8_9THEO</name>
<dbReference type="InterPro" id="IPR050706">
    <property type="entry name" value="Cyclic-di-GMP_PDE-like"/>
</dbReference>
<dbReference type="PROSITE" id="PS50883">
    <property type="entry name" value="EAL"/>
    <property type="match status" value="1"/>
</dbReference>
<dbReference type="SUPFAM" id="SSF54631">
    <property type="entry name" value="CBS-domain pair"/>
    <property type="match status" value="1"/>
</dbReference>
<dbReference type="SUPFAM" id="SSF141868">
    <property type="entry name" value="EAL domain-like"/>
    <property type="match status" value="1"/>
</dbReference>
<dbReference type="Gene3D" id="3.10.580.10">
    <property type="entry name" value="CBS-domain"/>
    <property type="match status" value="1"/>
</dbReference>
<dbReference type="SUPFAM" id="SSF55073">
    <property type="entry name" value="Nucleotide cyclase"/>
    <property type="match status" value="1"/>
</dbReference>
<dbReference type="Pfam" id="PF00571">
    <property type="entry name" value="CBS"/>
    <property type="match status" value="2"/>
</dbReference>
<dbReference type="InterPro" id="IPR043128">
    <property type="entry name" value="Rev_trsase/Diguanyl_cyclase"/>
</dbReference>
<feature type="domain" description="EAL" evidence="2">
    <location>
        <begin position="178"/>
        <end position="426"/>
    </location>
</feature>
<dbReference type="CDD" id="cd01948">
    <property type="entry name" value="EAL"/>
    <property type="match status" value="1"/>
</dbReference>
<dbReference type="InterPro" id="IPR035919">
    <property type="entry name" value="EAL_sf"/>
</dbReference>
<evidence type="ECO:0000313" key="4">
    <source>
        <dbReference type="EMBL" id="RDV83648.1"/>
    </source>
</evidence>
<dbReference type="AlphaFoldDB" id="A0A3D8P3Y8"/>
<comment type="caution">
    <text evidence="4">The sequence shown here is derived from an EMBL/GenBank/DDBJ whole genome shotgun (WGS) entry which is preliminary data.</text>
</comment>
<evidence type="ECO:0000259" key="2">
    <source>
        <dbReference type="PROSITE" id="PS50883"/>
    </source>
</evidence>
<dbReference type="SMART" id="SM00052">
    <property type="entry name" value="EAL"/>
    <property type="match status" value="1"/>
</dbReference>
<dbReference type="NCBIfam" id="TIGR00254">
    <property type="entry name" value="GGDEF"/>
    <property type="match status" value="1"/>
</dbReference>
<dbReference type="RefSeq" id="WP_115792407.1">
    <property type="nucleotide sequence ID" value="NZ_QSLN01000004.1"/>
</dbReference>
<evidence type="ECO:0000313" key="5">
    <source>
        <dbReference type="Proteomes" id="UP000256329"/>
    </source>
</evidence>
<dbReference type="Gene3D" id="3.30.70.270">
    <property type="match status" value="1"/>
</dbReference>
<dbReference type="GO" id="GO:0071111">
    <property type="term" value="F:cyclic-guanylate-specific phosphodiesterase activity"/>
    <property type="evidence" value="ECO:0007669"/>
    <property type="project" value="InterPro"/>
</dbReference>
<dbReference type="InterPro" id="IPR046342">
    <property type="entry name" value="CBS_dom_sf"/>
</dbReference>
<dbReference type="Pfam" id="PF00990">
    <property type="entry name" value="GGDEF"/>
    <property type="match status" value="1"/>
</dbReference>
<sequence>MVPGANKVWEMAEPLLRELSLGQREMVGKLLDGLRQQRPLALIFLMFANIETLAGVRKHKQFSHLLGQIQEALERIGASFFPSGSSFLVKNLWNGSFLFFLSFDQSLRREELHKLSAAFALLVEEKTGLTFLRLGGQKPEVQVGAAFLHDKAGQIEEIIRLALLEASVFNLKEAQEAREALLEEFEALLGQEKLAVDYEPIVSLTTGQPVGWEARLRARGPTYLMSQELLLALARETGHLRWLEGLYYRLVLEEKPGAEKGQKLFLLAPVGEEKDESFLWREVTRWWEGKGMRAANLVLILEEPRCLGQLPVLRQALEQYKAQGFSLALRSWGMNPFSLLSDFSFQFLKLEPSLTAQLHLHPRKRALLEAIVAFAQKLKCSLIAEGITDEKELLTLVNLRVEAAQGPLLRRLGESAEGVEHKIVALAGKSGPFPGSTRGFLAVGRIAESTVLVGRNTLVREVKKIFEDDESLDGVVVVEEGRPVGLVMRYNLDRYLGLQYGVPLYFERPISVLMDTSFLAVEEDTPIEVVSQLAMSRERLRLYDWIVVTRNRLFRGVVSVQALLDAFTRIQLEMARGANPLTGLPGRVGIERELLRRAEVGEECAVVFLDLDHFKSYNDKYGFEKGDRVILLVANLLRATLKRVGDPEGFIGHIGGDDFIVITRPEMAEEFCKQLVARFDRLIKRFYSPEDRLAGGIRSFDRSGRETFFPFVTVSLVIVDQVGSAYGYDIKKIAEKAAELKKQAKLFPHSVYLRDKG</sequence>
<dbReference type="InterPro" id="IPR000644">
    <property type="entry name" value="CBS_dom"/>
</dbReference>
<dbReference type="OrthoDB" id="9813903at2"/>
<feature type="coiled-coil region" evidence="1">
    <location>
        <begin position="164"/>
        <end position="191"/>
    </location>
</feature>